<dbReference type="AlphaFoldDB" id="A0A4Q9PPE1"/>
<organism evidence="2 3">
    <name type="scientific">Dichomitus squalens</name>
    <dbReference type="NCBI Taxonomy" id="114155"/>
    <lineage>
        <taxon>Eukaryota</taxon>
        <taxon>Fungi</taxon>
        <taxon>Dikarya</taxon>
        <taxon>Basidiomycota</taxon>
        <taxon>Agaricomycotina</taxon>
        <taxon>Agaricomycetes</taxon>
        <taxon>Polyporales</taxon>
        <taxon>Polyporaceae</taxon>
        <taxon>Dichomitus</taxon>
    </lineage>
</organism>
<reference evidence="2 3" key="1">
    <citation type="submission" date="2019-01" db="EMBL/GenBank/DDBJ databases">
        <title>Draft genome sequences of three monokaryotic isolates of the white-rot basidiomycete fungus Dichomitus squalens.</title>
        <authorList>
            <consortium name="DOE Joint Genome Institute"/>
            <person name="Lopez S.C."/>
            <person name="Andreopoulos B."/>
            <person name="Pangilinan J."/>
            <person name="Lipzen A."/>
            <person name="Riley R."/>
            <person name="Ahrendt S."/>
            <person name="Ng V."/>
            <person name="Barry K."/>
            <person name="Daum C."/>
            <person name="Grigoriev I.V."/>
            <person name="Hilden K.S."/>
            <person name="Makela M.R."/>
            <person name="de Vries R.P."/>
        </authorList>
    </citation>
    <scope>NUCLEOTIDE SEQUENCE [LARGE SCALE GENOMIC DNA]</scope>
    <source>
        <strain evidence="2 3">CBS 464.89</strain>
    </source>
</reference>
<sequence length="172" mass="16903">MFSKLVPALVVLSVLCGSYASPATEVTYIPPGQTNGVESATAVAVGTNSDGHITYSIGFELATAIAPTATAPDTTITAAATLVEGPSDAQFVEVLTVAGQTETVSEGCTLEKGHGVCTVVADFAHSTLSTVVTVTSSLSVSGKGNGAGRIGVATISSMAVVVAGVVLGAAMV</sequence>
<keyword evidence="1" id="KW-0732">Signal</keyword>
<dbReference type="Proteomes" id="UP000292082">
    <property type="component" value="Unassembled WGS sequence"/>
</dbReference>
<name>A0A4Q9PPE1_9APHY</name>
<evidence type="ECO:0000313" key="3">
    <source>
        <dbReference type="Proteomes" id="UP000292082"/>
    </source>
</evidence>
<evidence type="ECO:0000256" key="1">
    <source>
        <dbReference type="SAM" id="SignalP"/>
    </source>
</evidence>
<gene>
    <name evidence="2" type="ORF">BD310DRAFT_932089</name>
</gene>
<feature type="chain" id="PRO_5020549277" evidence="1">
    <location>
        <begin position="21"/>
        <end position="172"/>
    </location>
</feature>
<evidence type="ECO:0000313" key="2">
    <source>
        <dbReference type="EMBL" id="TBU56183.1"/>
    </source>
</evidence>
<proteinExistence type="predicted"/>
<feature type="signal peptide" evidence="1">
    <location>
        <begin position="1"/>
        <end position="20"/>
    </location>
</feature>
<accession>A0A4Q9PPE1</accession>
<keyword evidence="3" id="KW-1185">Reference proteome</keyword>
<protein>
    <submittedName>
        <fullName evidence="2">Uncharacterized protein</fullName>
    </submittedName>
</protein>
<dbReference type="EMBL" id="ML145156">
    <property type="protein sequence ID" value="TBU56183.1"/>
    <property type="molecule type" value="Genomic_DNA"/>
</dbReference>